<dbReference type="RefSeq" id="XP_008022645.1">
    <property type="nucleotide sequence ID" value="XM_008024454.1"/>
</dbReference>
<dbReference type="AlphaFoldDB" id="R0IYS6"/>
<evidence type="ECO:0008006" key="4">
    <source>
        <dbReference type="Google" id="ProtNLM"/>
    </source>
</evidence>
<feature type="signal peptide" evidence="1">
    <location>
        <begin position="1"/>
        <end position="26"/>
    </location>
</feature>
<organism evidence="2 3">
    <name type="scientific">Exserohilum turcicum (strain 28A)</name>
    <name type="common">Northern leaf blight fungus</name>
    <name type="synonym">Setosphaeria turcica</name>
    <dbReference type="NCBI Taxonomy" id="671987"/>
    <lineage>
        <taxon>Eukaryota</taxon>
        <taxon>Fungi</taxon>
        <taxon>Dikarya</taxon>
        <taxon>Ascomycota</taxon>
        <taxon>Pezizomycotina</taxon>
        <taxon>Dothideomycetes</taxon>
        <taxon>Pleosporomycetidae</taxon>
        <taxon>Pleosporales</taxon>
        <taxon>Pleosporineae</taxon>
        <taxon>Pleosporaceae</taxon>
        <taxon>Exserohilum</taxon>
    </lineage>
</organism>
<dbReference type="Proteomes" id="UP000016935">
    <property type="component" value="Unassembled WGS sequence"/>
</dbReference>
<proteinExistence type="predicted"/>
<accession>R0IYS6</accession>
<dbReference type="EMBL" id="KB908504">
    <property type="protein sequence ID" value="EOA89686.1"/>
    <property type="molecule type" value="Genomic_DNA"/>
</dbReference>
<sequence>MTLVRREHLAATFALCSLLLWAPLLQMHSPPPSPSPSPIVSLAHRPGRPNNASNSISMGTHTIIAHPSTPTPMTRGPGVPMEQSSLCTSVPAQGLHISRLAPRRHEYFLLFAAIDCARLGCARMRA</sequence>
<keyword evidence="3" id="KW-1185">Reference proteome</keyword>
<evidence type="ECO:0000313" key="2">
    <source>
        <dbReference type="EMBL" id="EOA89686.1"/>
    </source>
</evidence>
<reference evidence="2 3" key="2">
    <citation type="journal article" date="2013" name="PLoS Genet.">
        <title>Comparative genome structure, secondary metabolite, and effector coding capacity across Cochliobolus pathogens.</title>
        <authorList>
            <person name="Condon B.J."/>
            <person name="Leng Y."/>
            <person name="Wu D."/>
            <person name="Bushley K.E."/>
            <person name="Ohm R.A."/>
            <person name="Otillar R."/>
            <person name="Martin J."/>
            <person name="Schackwitz W."/>
            <person name="Grimwood J."/>
            <person name="MohdZainudin N."/>
            <person name="Xue C."/>
            <person name="Wang R."/>
            <person name="Manning V.A."/>
            <person name="Dhillon B."/>
            <person name="Tu Z.J."/>
            <person name="Steffenson B.J."/>
            <person name="Salamov A."/>
            <person name="Sun H."/>
            <person name="Lowry S."/>
            <person name="LaButti K."/>
            <person name="Han J."/>
            <person name="Copeland A."/>
            <person name="Lindquist E."/>
            <person name="Barry K."/>
            <person name="Schmutz J."/>
            <person name="Baker S.E."/>
            <person name="Ciuffetti L.M."/>
            <person name="Grigoriev I.V."/>
            <person name="Zhong S."/>
            <person name="Turgeon B.G."/>
        </authorList>
    </citation>
    <scope>NUCLEOTIDE SEQUENCE [LARGE SCALE GENOMIC DNA]</scope>
    <source>
        <strain evidence="3">28A</strain>
    </source>
</reference>
<keyword evidence="1" id="KW-0732">Signal</keyword>
<name>R0IYS6_EXST2</name>
<reference evidence="2 3" key="1">
    <citation type="journal article" date="2012" name="PLoS Pathog.">
        <title>Diverse lifestyles and strategies of plant pathogenesis encoded in the genomes of eighteen Dothideomycetes fungi.</title>
        <authorList>
            <person name="Ohm R.A."/>
            <person name="Feau N."/>
            <person name="Henrissat B."/>
            <person name="Schoch C.L."/>
            <person name="Horwitz B.A."/>
            <person name="Barry K.W."/>
            <person name="Condon B.J."/>
            <person name="Copeland A.C."/>
            <person name="Dhillon B."/>
            <person name="Glaser F."/>
            <person name="Hesse C.N."/>
            <person name="Kosti I."/>
            <person name="LaButti K."/>
            <person name="Lindquist E.A."/>
            <person name="Lucas S."/>
            <person name="Salamov A.A."/>
            <person name="Bradshaw R.E."/>
            <person name="Ciuffetti L."/>
            <person name="Hamelin R.C."/>
            <person name="Kema G.H.J."/>
            <person name="Lawrence C."/>
            <person name="Scott J.A."/>
            <person name="Spatafora J.W."/>
            <person name="Turgeon B.G."/>
            <person name="de Wit P.J.G.M."/>
            <person name="Zhong S."/>
            <person name="Goodwin S.B."/>
            <person name="Grigoriev I.V."/>
        </authorList>
    </citation>
    <scope>NUCLEOTIDE SEQUENCE [LARGE SCALE GENOMIC DNA]</scope>
    <source>
        <strain evidence="3">28A</strain>
    </source>
</reference>
<evidence type="ECO:0000313" key="3">
    <source>
        <dbReference type="Proteomes" id="UP000016935"/>
    </source>
</evidence>
<feature type="chain" id="PRO_5004353315" description="Secreted protein" evidence="1">
    <location>
        <begin position="27"/>
        <end position="126"/>
    </location>
</feature>
<evidence type="ECO:0000256" key="1">
    <source>
        <dbReference type="SAM" id="SignalP"/>
    </source>
</evidence>
<gene>
    <name evidence="2" type="ORF">SETTUDRAFT_183058</name>
</gene>
<dbReference type="GeneID" id="19401956"/>
<protein>
    <recommendedName>
        <fullName evidence="4">Secreted protein</fullName>
    </recommendedName>
</protein>
<dbReference type="HOGENOM" id="CLU_1982953_0_0_1"/>